<proteinExistence type="predicted"/>
<reference evidence="2" key="1">
    <citation type="submission" date="2023-04" db="EMBL/GenBank/DDBJ databases">
        <authorList>
            <consortium name="ELIXIR-Norway"/>
        </authorList>
    </citation>
    <scope>NUCLEOTIDE SEQUENCE [LARGE SCALE GENOMIC DNA]</scope>
</reference>
<sequence>MHCAWSRAQRCPEGSNIPVQPGIKTPGACRPILSLLGQLRCFAERNPGLWSRQAPAAPHHVQRGGAGGILAEDALRLRRWKGTLLRSIPGCQTREPPGARLPRGRDSVPRAVPGAPKWTPHTCPQATGERLPAAKAAELAAARAGLWGCGDPQLHVQAGC</sequence>
<protein>
    <submittedName>
        <fullName evidence="2">Uncharacterized protein</fullName>
    </submittedName>
</protein>
<dbReference type="EMBL" id="OX459968">
    <property type="protein sequence ID" value="CAI9172341.1"/>
    <property type="molecule type" value="Genomic_DNA"/>
</dbReference>
<organism evidence="2 3">
    <name type="scientific">Rangifer tarandus platyrhynchus</name>
    <name type="common">Svalbard reindeer</name>
    <dbReference type="NCBI Taxonomy" id="3082113"/>
    <lineage>
        <taxon>Eukaryota</taxon>
        <taxon>Metazoa</taxon>
        <taxon>Chordata</taxon>
        <taxon>Craniata</taxon>
        <taxon>Vertebrata</taxon>
        <taxon>Euteleostomi</taxon>
        <taxon>Mammalia</taxon>
        <taxon>Eutheria</taxon>
        <taxon>Laurasiatheria</taxon>
        <taxon>Artiodactyla</taxon>
        <taxon>Ruminantia</taxon>
        <taxon>Pecora</taxon>
        <taxon>Cervidae</taxon>
        <taxon>Odocoileinae</taxon>
        <taxon>Rangifer</taxon>
    </lineage>
</organism>
<accession>A0ABN8ZH70</accession>
<feature type="region of interest" description="Disordered" evidence="1">
    <location>
        <begin position="94"/>
        <end position="126"/>
    </location>
</feature>
<dbReference type="Proteomes" id="UP001176941">
    <property type="component" value="Chromosome 32"/>
</dbReference>
<name>A0ABN8ZH70_RANTA</name>
<evidence type="ECO:0000313" key="2">
    <source>
        <dbReference type="EMBL" id="CAI9172341.1"/>
    </source>
</evidence>
<keyword evidence="3" id="KW-1185">Reference proteome</keyword>
<gene>
    <name evidence="2" type="ORF">MRATA1EN1_LOCUS21303</name>
</gene>
<evidence type="ECO:0000256" key="1">
    <source>
        <dbReference type="SAM" id="MobiDB-lite"/>
    </source>
</evidence>
<evidence type="ECO:0000313" key="3">
    <source>
        <dbReference type="Proteomes" id="UP001176941"/>
    </source>
</evidence>